<evidence type="ECO:0000256" key="4">
    <source>
        <dbReference type="ARBA" id="ARBA00023155"/>
    </source>
</evidence>
<dbReference type="InterPro" id="IPR001356">
    <property type="entry name" value="HD"/>
</dbReference>
<evidence type="ECO:0000259" key="10">
    <source>
        <dbReference type="PROSITE" id="PS50071"/>
    </source>
</evidence>
<keyword evidence="4 7" id="KW-0371">Homeobox</keyword>
<dbReference type="SMART" id="SM00389">
    <property type="entry name" value="HOX"/>
    <property type="match status" value="1"/>
</dbReference>
<feature type="region of interest" description="Disordered" evidence="9">
    <location>
        <begin position="51"/>
        <end position="97"/>
    </location>
</feature>
<name>Q75WT0_GRYBI</name>
<feature type="DNA-binding region" description="Homeobox" evidence="7">
    <location>
        <begin position="98"/>
        <end position="157"/>
    </location>
</feature>
<organism evidence="11">
    <name type="scientific">Gryllus bimaculatus</name>
    <name type="common">Two-spotted cricket</name>
    <dbReference type="NCBI Taxonomy" id="6999"/>
    <lineage>
        <taxon>Eukaryota</taxon>
        <taxon>Metazoa</taxon>
        <taxon>Ecdysozoa</taxon>
        <taxon>Arthropoda</taxon>
        <taxon>Hexapoda</taxon>
        <taxon>Insecta</taxon>
        <taxon>Pterygota</taxon>
        <taxon>Neoptera</taxon>
        <taxon>Polyneoptera</taxon>
        <taxon>Orthoptera</taxon>
        <taxon>Ensifera</taxon>
        <taxon>Gryllidea</taxon>
        <taxon>Grylloidea</taxon>
        <taxon>Gryllidae</taxon>
        <taxon>Gryllinae</taxon>
        <taxon>Gryllus</taxon>
    </lineage>
</organism>
<dbReference type="GO" id="GO:0000978">
    <property type="term" value="F:RNA polymerase II cis-regulatory region sequence-specific DNA binding"/>
    <property type="evidence" value="ECO:0007669"/>
    <property type="project" value="TreeGrafter"/>
</dbReference>
<dbReference type="PROSITE" id="PS50071">
    <property type="entry name" value="HOMEOBOX_2"/>
    <property type="match status" value="1"/>
</dbReference>
<dbReference type="InterPro" id="IPR052002">
    <property type="entry name" value="Even-skipped_HD"/>
</dbReference>
<dbReference type="FunFam" id="1.10.10.60:FF:000256">
    <property type="entry name" value="Even-skipped homeobox 1"/>
    <property type="match status" value="1"/>
</dbReference>
<feature type="compositionally biased region" description="Gly residues" evidence="9">
    <location>
        <begin position="78"/>
        <end position="96"/>
    </location>
</feature>
<dbReference type="Gene3D" id="1.10.10.60">
    <property type="entry name" value="Homeodomain-like"/>
    <property type="match status" value="1"/>
</dbReference>
<keyword evidence="3 7" id="KW-0238">DNA-binding</keyword>
<evidence type="ECO:0000256" key="5">
    <source>
        <dbReference type="ARBA" id="ARBA00023242"/>
    </source>
</evidence>
<dbReference type="PROSITE" id="PS00027">
    <property type="entry name" value="HOMEOBOX_1"/>
    <property type="match status" value="1"/>
</dbReference>
<dbReference type="GO" id="GO:0000981">
    <property type="term" value="F:DNA-binding transcription factor activity, RNA polymerase II-specific"/>
    <property type="evidence" value="ECO:0007669"/>
    <property type="project" value="InterPro"/>
</dbReference>
<evidence type="ECO:0000256" key="1">
    <source>
        <dbReference type="ARBA" id="ARBA00004123"/>
    </source>
</evidence>
<evidence type="ECO:0000256" key="6">
    <source>
        <dbReference type="ARBA" id="ARBA00038449"/>
    </source>
</evidence>
<evidence type="ECO:0000256" key="2">
    <source>
        <dbReference type="ARBA" id="ARBA00022473"/>
    </source>
</evidence>
<dbReference type="InterPro" id="IPR020479">
    <property type="entry name" value="HD_metazoa"/>
</dbReference>
<feature type="compositionally biased region" description="Low complexity" evidence="9">
    <location>
        <begin position="51"/>
        <end position="62"/>
    </location>
</feature>
<dbReference type="SUPFAM" id="SSF46689">
    <property type="entry name" value="Homeodomain-like"/>
    <property type="match status" value="1"/>
</dbReference>
<evidence type="ECO:0000256" key="7">
    <source>
        <dbReference type="PROSITE-ProRule" id="PRU00108"/>
    </source>
</evidence>
<comment type="similarity">
    <text evidence="6">Belongs to the even-skipped homeobox family.</text>
</comment>
<dbReference type="PANTHER" id="PTHR46294:SF4">
    <property type="entry name" value="SEGMENTATION PROTEIN EVEN-SKIPPED"/>
    <property type="match status" value="1"/>
</dbReference>
<dbReference type="GO" id="GO:0005634">
    <property type="term" value="C:nucleus"/>
    <property type="evidence" value="ECO:0007669"/>
    <property type="project" value="UniProtKB-SubCell"/>
</dbReference>
<comment type="subcellular location">
    <subcellularLocation>
        <location evidence="1 7 8">Nucleus</location>
    </subcellularLocation>
</comment>
<protein>
    <submittedName>
        <fullName evidence="11">Even-skipped</fullName>
    </submittedName>
</protein>
<dbReference type="CDD" id="cd00086">
    <property type="entry name" value="homeodomain"/>
    <property type="match status" value="1"/>
</dbReference>
<reference evidence="11" key="1">
    <citation type="journal article" date="2007" name="Dev. Biol.">
        <title>even-skipped has gap-like, pair-rule-like, and segmental functions in the cricket Gryllus bimaculatus, a basal, intermediate germ insect (Orthoptera).</title>
        <authorList>
            <person name="Mito T."/>
            <person name="Kobayashi C."/>
            <person name="Sarashina I."/>
            <person name="Zhang H."/>
            <person name="Shinahara W."/>
            <person name="Miyawaki K."/>
            <person name="Shinmyo Y."/>
            <person name="Ohuchi H."/>
            <person name="Noji S."/>
        </authorList>
    </citation>
    <scope>NUCLEOTIDE SEQUENCE</scope>
</reference>
<dbReference type="Pfam" id="PF00046">
    <property type="entry name" value="Homeodomain"/>
    <property type="match status" value="1"/>
</dbReference>
<dbReference type="PANTHER" id="PTHR46294">
    <property type="entry name" value="SEGMENTATION PROTEIN EVEN-SKIPPED"/>
    <property type="match status" value="1"/>
</dbReference>
<dbReference type="InterPro" id="IPR009057">
    <property type="entry name" value="Homeodomain-like_sf"/>
</dbReference>
<sequence length="200" mass="21860">MILKMQQFRLLESPPQHIPASVQDYSTNKNVHKTTNTVVVGILPPAYTTASLLQQQQQSASPPSQPVTKSEPSKNDSSGGGGGSSGGGGGPEGGAGSIRRYRTAFTREQLARLEKEFFKENYVSRPRRCELAAQLSLPESTIKVWFQNRRMKDKQQRMAMAWPYAMYTDPAAPAASAPAISDAAAPKLFQPYKSDISERA</sequence>
<evidence type="ECO:0000313" key="11">
    <source>
        <dbReference type="EMBL" id="BAD12840.1"/>
    </source>
</evidence>
<evidence type="ECO:0000256" key="9">
    <source>
        <dbReference type="SAM" id="MobiDB-lite"/>
    </source>
</evidence>
<dbReference type="AlphaFoldDB" id="Q75WT0"/>
<dbReference type="InterPro" id="IPR017970">
    <property type="entry name" value="Homeobox_CS"/>
</dbReference>
<dbReference type="EMBL" id="AB120736">
    <property type="protein sequence ID" value="BAD12840.1"/>
    <property type="molecule type" value="mRNA"/>
</dbReference>
<keyword evidence="5 7" id="KW-0539">Nucleus</keyword>
<dbReference type="PRINTS" id="PR00024">
    <property type="entry name" value="HOMEOBOX"/>
</dbReference>
<gene>
    <name evidence="11" type="primary">Gbeve</name>
</gene>
<feature type="domain" description="Homeobox" evidence="10">
    <location>
        <begin position="96"/>
        <end position="156"/>
    </location>
</feature>
<proteinExistence type="evidence at transcript level"/>
<evidence type="ECO:0000256" key="8">
    <source>
        <dbReference type="RuleBase" id="RU000682"/>
    </source>
</evidence>
<accession>Q75WT0</accession>
<keyword evidence="2" id="KW-0217">Developmental protein</keyword>
<evidence type="ECO:0000256" key="3">
    <source>
        <dbReference type="ARBA" id="ARBA00023125"/>
    </source>
</evidence>